<evidence type="ECO:0000256" key="1">
    <source>
        <dbReference type="ARBA" id="ARBA00022516"/>
    </source>
</evidence>
<accession>A0A0J1B6E3</accession>
<dbReference type="GO" id="GO:0006633">
    <property type="term" value="P:fatty acid biosynthetic process"/>
    <property type="evidence" value="ECO:0007669"/>
    <property type="project" value="UniProtKB-KW"/>
</dbReference>
<dbReference type="GO" id="GO:0008897">
    <property type="term" value="F:holo-[acyl-carrier-protein] synthase activity"/>
    <property type="evidence" value="ECO:0007669"/>
    <property type="project" value="InterPro"/>
</dbReference>
<evidence type="ECO:0000313" key="9">
    <source>
        <dbReference type="EMBL" id="KLT43299.1"/>
    </source>
</evidence>
<reference evidence="9 10" key="1">
    <citation type="submission" date="2015-03" db="EMBL/GenBank/DDBJ databases">
        <title>Genomics and transcriptomics of the oil-accumulating basidiomycete yeast T. oleaginosus allow insights into substrate utilization and the diverse evolutionary trajectories of mating systems in fungi.</title>
        <authorList>
            <consortium name="DOE Joint Genome Institute"/>
            <person name="Kourist R."/>
            <person name="Kracht O."/>
            <person name="Bracharz F."/>
            <person name="Lipzen A."/>
            <person name="Nolan M."/>
            <person name="Ohm R."/>
            <person name="Grigoriev I."/>
            <person name="Sun S."/>
            <person name="Heitman J."/>
            <person name="Bruck T."/>
            <person name="Nowrousian M."/>
        </authorList>
    </citation>
    <scope>NUCLEOTIDE SEQUENCE [LARGE SCALE GENOMIC DNA]</scope>
    <source>
        <strain evidence="9 10">IBC0246</strain>
    </source>
</reference>
<evidence type="ECO:0000256" key="5">
    <source>
        <dbReference type="ARBA" id="ARBA00022842"/>
    </source>
</evidence>
<dbReference type="Proteomes" id="UP000053611">
    <property type="component" value="Unassembled WGS sequence"/>
</dbReference>
<keyword evidence="4" id="KW-0276">Fatty acid metabolism</keyword>
<keyword evidence="3" id="KW-0479">Metal-binding</keyword>
<dbReference type="InterPro" id="IPR008278">
    <property type="entry name" value="4-PPantetheinyl_Trfase_dom"/>
</dbReference>
<dbReference type="RefSeq" id="XP_018279790.1">
    <property type="nucleotide sequence ID" value="XM_018420315.1"/>
</dbReference>
<proteinExistence type="inferred from homology"/>
<keyword evidence="7" id="KW-0275">Fatty acid biosynthesis</keyword>
<dbReference type="AlphaFoldDB" id="A0A0J1B6E3"/>
<dbReference type="GeneID" id="28980918"/>
<dbReference type="NCBIfam" id="TIGR00556">
    <property type="entry name" value="pantethn_trn"/>
    <property type="match status" value="1"/>
</dbReference>
<dbReference type="InterPro" id="IPR037143">
    <property type="entry name" value="4-PPantetheinyl_Trfase_dom_sf"/>
</dbReference>
<organism evidence="9 10">
    <name type="scientific">Cutaneotrichosporon oleaginosum</name>
    <dbReference type="NCBI Taxonomy" id="879819"/>
    <lineage>
        <taxon>Eukaryota</taxon>
        <taxon>Fungi</taxon>
        <taxon>Dikarya</taxon>
        <taxon>Basidiomycota</taxon>
        <taxon>Agaricomycotina</taxon>
        <taxon>Tremellomycetes</taxon>
        <taxon>Trichosporonales</taxon>
        <taxon>Trichosporonaceae</taxon>
        <taxon>Cutaneotrichosporon</taxon>
    </lineage>
</organism>
<evidence type="ECO:0000256" key="7">
    <source>
        <dbReference type="ARBA" id="ARBA00023160"/>
    </source>
</evidence>
<gene>
    <name evidence="9" type="ORF">CC85DRAFT_244332</name>
</gene>
<evidence type="ECO:0000259" key="8">
    <source>
        <dbReference type="Pfam" id="PF01648"/>
    </source>
</evidence>
<dbReference type="InterPro" id="IPR002582">
    <property type="entry name" value="ACPS"/>
</dbReference>
<evidence type="ECO:0000313" key="10">
    <source>
        <dbReference type="Proteomes" id="UP000053611"/>
    </source>
</evidence>
<dbReference type="SUPFAM" id="SSF56214">
    <property type="entry name" value="4'-phosphopantetheinyl transferase"/>
    <property type="match status" value="1"/>
</dbReference>
<name>A0A0J1B6E3_9TREE</name>
<keyword evidence="2 9" id="KW-0808">Transferase</keyword>
<protein>
    <submittedName>
        <fullName evidence="9">4'-phosphopantetheinyl transferase</fullName>
    </submittedName>
</protein>
<dbReference type="EMBL" id="KQ087196">
    <property type="protein sequence ID" value="KLT43299.1"/>
    <property type="molecule type" value="Genomic_DNA"/>
</dbReference>
<keyword evidence="6" id="KW-0443">Lipid metabolism</keyword>
<dbReference type="Gene3D" id="3.90.470.20">
    <property type="entry name" value="4'-phosphopantetheinyl transferase domain"/>
    <property type="match status" value="1"/>
</dbReference>
<dbReference type="Pfam" id="PF01648">
    <property type="entry name" value="ACPS"/>
    <property type="match status" value="1"/>
</dbReference>
<keyword evidence="1" id="KW-0444">Lipid biosynthesis</keyword>
<dbReference type="HAMAP" id="MF_00101">
    <property type="entry name" value="AcpS"/>
    <property type="match status" value="1"/>
</dbReference>
<evidence type="ECO:0000256" key="2">
    <source>
        <dbReference type="ARBA" id="ARBA00022679"/>
    </source>
</evidence>
<evidence type="ECO:0000256" key="6">
    <source>
        <dbReference type="ARBA" id="ARBA00023098"/>
    </source>
</evidence>
<feature type="domain" description="4'-phosphopantetheinyl transferase" evidence="8">
    <location>
        <begin position="4"/>
        <end position="101"/>
    </location>
</feature>
<keyword evidence="5" id="KW-0460">Magnesium</keyword>
<evidence type="ECO:0000256" key="4">
    <source>
        <dbReference type="ARBA" id="ARBA00022832"/>
    </source>
</evidence>
<dbReference type="InterPro" id="IPR004568">
    <property type="entry name" value="Ppantetheine-prot_Trfase_dom"/>
</dbReference>
<dbReference type="GO" id="GO:0000287">
    <property type="term" value="F:magnesium ion binding"/>
    <property type="evidence" value="ECO:0007669"/>
    <property type="project" value="InterPro"/>
</dbReference>
<dbReference type="OrthoDB" id="15433at2759"/>
<sequence>MLLGLGVDLLSVPRLEALISRRTAHRLAERICSPRELDAFVSLPSRYHDPSTLQAQQTRFLASRWAAKEAAYKALPRWPTGWGWKNLDLQYTARGSPMLELVPPQGRDAEADLDPARVGLMLSLSHDADMIVAAVVAQREGD</sequence>
<evidence type="ECO:0000256" key="3">
    <source>
        <dbReference type="ARBA" id="ARBA00022723"/>
    </source>
</evidence>
<keyword evidence="10" id="KW-1185">Reference proteome</keyword>